<dbReference type="GO" id="GO:0046914">
    <property type="term" value="F:transition metal ion binding"/>
    <property type="evidence" value="ECO:0007669"/>
    <property type="project" value="InterPro"/>
</dbReference>
<dbReference type="Proteomes" id="UP000076400">
    <property type="component" value="Unassembled WGS sequence"/>
</dbReference>
<reference evidence="1 2" key="1">
    <citation type="submission" date="2015-12" db="EMBL/GenBank/DDBJ databases">
        <title>Genome sequence of Oceanibaculum pacificum MCCC 1A02656.</title>
        <authorList>
            <person name="Lu L."/>
            <person name="Lai Q."/>
            <person name="Shao Z."/>
            <person name="Qian P."/>
        </authorList>
    </citation>
    <scope>NUCLEOTIDE SEQUENCE [LARGE SCALE GENOMIC DNA]</scope>
    <source>
        <strain evidence="1 2">MCCC 1A02656</strain>
    </source>
</reference>
<organism evidence="1 2">
    <name type="scientific">Oceanibaculum pacificum</name>
    <dbReference type="NCBI Taxonomy" id="580166"/>
    <lineage>
        <taxon>Bacteria</taxon>
        <taxon>Pseudomonadati</taxon>
        <taxon>Pseudomonadota</taxon>
        <taxon>Alphaproteobacteria</taxon>
        <taxon>Rhodospirillales</taxon>
        <taxon>Oceanibaculaceae</taxon>
        <taxon>Oceanibaculum</taxon>
    </lineage>
</organism>
<sequence length="138" mass="14651">MWKDSSRDATPRQATMSPAERLKDTVWQQIVSLANTDGHFRRRLQAEPFALLQSVGISVPPDIRFVCVETGLPGVAEVLGRSAGLTVYVPVVIANADDELDDESLDAVVGGAGQQMAMPMPANFVGMISFADGGSGGF</sequence>
<dbReference type="EMBL" id="LPXN01000138">
    <property type="protein sequence ID" value="KZD04078.1"/>
    <property type="molecule type" value="Genomic_DNA"/>
</dbReference>
<protein>
    <recommendedName>
        <fullName evidence="3">Nitrile hydratase alpha /Thiocyanate hydrolase gamma domain-containing protein</fullName>
    </recommendedName>
</protein>
<dbReference type="AlphaFoldDB" id="A0A154VS76"/>
<dbReference type="GO" id="GO:0003824">
    <property type="term" value="F:catalytic activity"/>
    <property type="evidence" value="ECO:0007669"/>
    <property type="project" value="InterPro"/>
</dbReference>
<dbReference type="InterPro" id="IPR036648">
    <property type="entry name" value="CN_Hdrase_a/SCN_Hdrase_g_sf"/>
</dbReference>
<proteinExistence type="predicted"/>
<name>A0A154VS76_9PROT</name>
<accession>A0A154VS76</accession>
<dbReference type="RefSeq" id="WP_067558581.1">
    <property type="nucleotide sequence ID" value="NZ_LPXN01000138.1"/>
</dbReference>
<evidence type="ECO:0000313" key="1">
    <source>
        <dbReference type="EMBL" id="KZD04078.1"/>
    </source>
</evidence>
<keyword evidence="2" id="KW-1185">Reference proteome</keyword>
<evidence type="ECO:0000313" key="2">
    <source>
        <dbReference type="Proteomes" id="UP000076400"/>
    </source>
</evidence>
<dbReference type="OrthoDB" id="9966643at2"/>
<gene>
    <name evidence="1" type="ORF">AUP43_02955</name>
</gene>
<dbReference type="STRING" id="580166.AUP43_02955"/>
<dbReference type="SUPFAM" id="SSF56209">
    <property type="entry name" value="Nitrile hydratase alpha chain"/>
    <property type="match status" value="1"/>
</dbReference>
<evidence type="ECO:0008006" key="3">
    <source>
        <dbReference type="Google" id="ProtNLM"/>
    </source>
</evidence>
<comment type="caution">
    <text evidence="1">The sequence shown here is derived from an EMBL/GenBank/DDBJ whole genome shotgun (WGS) entry which is preliminary data.</text>
</comment>